<dbReference type="EC" id="6.1.1.17" evidence="3"/>
<keyword evidence="7 12" id="KW-0067">ATP-binding</keyword>
<dbReference type="InterPro" id="IPR000924">
    <property type="entry name" value="Glu/Gln-tRNA-synth"/>
</dbReference>
<evidence type="ECO:0000256" key="2">
    <source>
        <dbReference type="ARBA" id="ARBA00008927"/>
    </source>
</evidence>
<evidence type="ECO:0000256" key="8">
    <source>
        <dbReference type="ARBA" id="ARBA00022917"/>
    </source>
</evidence>
<keyword evidence="5 12" id="KW-0436">Ligase</keyword>
<comment type="catalytic activity">
    <reaction evidence="11">
        <text>tRNA(Glu) + L-glutamate + ATP = L-glutamyl-tRNA(Glu) + AMP + diphosphate</text>
        <dbReference type="Rhea" id="RHEA:23540"/>
        <dbReference type="Rhea" id="RHEA-COMP:9663"/>
        <dbReference type="Rhea" id="RHEA-COMP:9680"/>
        <dbReference type="ChEBI" id="CHEBI:29985"/>
        <dbReference type="ChEBI" id="CHEBI:30616"/>
        <dbReference type="ChEBI" id="CHEBI:33019"/>
        <dbReference type="ChEBI" id="CHEBI:78442"/>
        <dbReference type="ChEBI" id="CHEBI:78520"/>
        <dbReference type="ChEBI" id="CHEBI:456215"/>
        <dbReference type="EC" id="6.1.1.17"/>
    </reaction>
</comment>
<evidence type="ECO:0000256" key="9">
    <source>
        <dbReference type="ARBA" id="ARBA00023146"/>
    </source>
</evidence>
<dbReference type="NCBIfam" id="TIGR00463">
    <property type="entry name" value="gltX_arch"/>
    <property type="match status" value="1"/>
</dbReference>
<evidence type="ECO:0000256" key="7">
    <source>
        <dbReference type="ARBA" id="ARBA00022840"/>
    </source>
</evidence>
<evidence type="ECO:0000259" key="13">
    <source>
        <dbReference type="Pfam" id="PF00749"/>
    </source>
</evidence>
<dbReference type="Gene3D" id="3.90.800.10">
    <property type="entry name" value="Glutamyl-tRNA Synthetase, Domain 3"/>
    <property type="match status" value="1"/>
</dbReference>
<keyword evidence="4" id="KW-0963">Cytoplasm</keyword>
<evidence type="ECO:0000256" key="4">
    <source>
        <dbReference type="ARBA" id="ARBA00022490"/>
    </source>
</evidence>
<dbReference type="InterPro" id="IPR020059">
    <property type="entry name" value="Glu/Gln-tRNA-synth_Ib_codon-bd"/>
</dbReference>
<dbReference type="InterPro" id="IPR020061">
    <property type="entry name" value="Glu_tRNA_lig_a-bdl"/>
</dbReference>
<dbReference type="Pfam" id="PF00749">
    <property type="entry name" value="tRNA-synt_1c"/>
    <property type="match status" value="1"/>
</dbReference>
<evidence type="ECO:0000256" key="11">
    <source>
        <dbReference type="ARBA" id="ARBA00048351"/>
    </source>
</evidence>
<evidence type="ECO:0000256" key="12">
    <source>
        <dbReference type="RuleBase" id="RU363037"/>
    </source>
</evidence>
<dbReference type="SUPFAM" id="SSF50715">
    <property type="entry name" value="Ribosomal protein L25-like"/>
    <property type="match status" value="1"/>
</dbReference>
<dbReference type="InterPro" id="IPR036282">
    <property type="entry name" value="Glutathione-S-Trfase_C_sf"/>
</dbReference>
<protein>
    <recommendedName>
        <fullName evidence="3">glutamate--tRNA ligase</fullName>
        <ecNumber evidence="3">6.1.1.17</ecNumber>
    </recommendedName>
    <alternativeName>
        <fullName evidence="10">Glutamyl-tRNA synthetase</fullName>
    </alternativeName>
</protein>
<dbReference type="Gene3D" id="3.40.50.620">
    <property type="entry name" value="HUPs"/>
    <property type="match status" value="1"/>
</dbReference>
<organism evidence="16 17">
    <name type="scientific">Saccharomyces eubayanus</name>
    <name type="common">Yeast</name>
    <dbReference type="NCBI Taxonomy" id="1080349"/>
    <lineage>
        <taxon>Eukaryota</taxon>
        <taxon>Fungi</taxon>
        <taxon>Dikarya</taxon>
        <taxon>Ascomycota</taxon>
        <taxon>Saccharomycotina</taxon>
        <taxon>Saccharomycetes</taxon>
        <taxon>Saccharomycetales</taxon>
        <taxon>Saccharomycetaceae</taxon>
        <taxon>Saccharomyces</taxon>
    </lineage>
</organism>
<dbReference type="InterPro" id="IPR049437">
    <property type="entry name" value="tRNA-synt_1c_C2"/>
</dbReference>
<dbReference type="PROSITE" id="PS00178">
    <property type="entry name" value="AA_TRNA_LIGASE_I"/>
    <property type="match status" value="1"/>
</dbReference>
<comment type="similarity">
    <text evidence="2">Belongs to the class-I aminoacyl-tRNA synthetase family. Glutamate--tRNA ligase type 2 subfamily.</text>
</comment>
<name>A0ABN8VP90_SACEU</name>
<evidence type="ECO:0000256" key="1">
    <source>
        <dbReference type="ARBA" id="ARBA00004496"/>
    </source>
</evidence>
<dbReference type="PRINTS" id="PR00987">
    <property type="entry name" value="TRNASYNTHGLU"/>
</dbReference>
<evidence type="ECO:0000256" key="10">
    <source>
        <dbReference type="ARBA" id="ARBA00030865"/>
    </source>
</evidence>
<dbReference type="Proteomes" id="UP001152964">
    <property type="component" value="Chromosome 7"/>
</dbReference>
<dbReference type="InterPro" id="IPR050132">
    <property type="entry name" value="Gln/Glu-tRNA_Ligase"/>
</dbReference>
<keyword evidence="6 12" id="KW-0547">Nucleotide-binding</keyword>
<reference evidence="16" key="1">
    <citation type="submission" date="2022-08" db="EMBL/GenBank/DDBJ databases">
        <authorList>
            <person name="Byrne P K."/>
        </authorList>
    </citation>
    <scope>NUCLEOTIDE SEQUENCE</scope>
    <source>
        <strain evidence="16">UCD650</strain>
    </source>
</reference>
<gene>
    <name evidence="16" type="primary">U6500G00410</name>
    <name evidence="16" type="ORF">SEUBUCD650_0G00410</name>
</gene>
<keyword evidence="9 12" id="KW-0030">Aminoacyl-tRNA synthetase</keyword>
<dbReference type="InterPro" id="IPR004526">
    <property type="entry name" value="Glu-tRNA-synth_arc/euk"/>
</dbReference>
<evidence type="ECO:0000313" key="16">
    <source>
        <dbReference type="EMBL" id="CAI1979908.1"/>
    </source>
</evidence>
<dbReference type="CDD" id="cd10306">
    <property type="entry name" value="GST_C_GluRS_N"/>
    <property type="match status" value="1"/>
</dbReference>
<dbReference type="Gene3D" id="1.20.1050.10">
    <property type="match status" value="1"/>
</dbReference>
<feature type="domain" description="Glutamyl/glutaminyl-tRNA synthetase class Ib anti-codon binding" evidence="14">
    <location>
        <begin position="549"/>
        <end position="638"/>
    </location>
</feature>
<evidence type="ECO:0000256" key="3">
    <source>
        <dbReference type="ARBA" id="ARBA00012835"/>
    </source>
</evidence>
<proteinExistence type="inferred from homology"/>
<keyword evidence="17" id="KW-1185">Reference proteome</keyword>
<dbReference type="InterPro" id="IPR020058">
    <property type="entry name" value="Glu/Gln-tRNA-synth_Ib_cat-dom"/>
</dbReference>
<keyword evidence="8 12" id="KW-0648">Protein biosynthesis</keyword>
<dbReference type="SUPFAM" id="SSF47616">
    <property type="entry name" value="GST C-terminal domain-like"/>
    <property type="match status" value="1"/>
</dbReference>
<dbReference type="InterPro" id="IPR001412">
    <property type="entry name" value="aa-tRNA-synth_I_CS"/>
</dbReference>
<comment type="subcellular location">
    <subcellularLocation>
        <location evidence="1">Cytoplasm</location>
    </subcellularLocation>
</comment>
<dbReference type="HAMAP" id="MF_02076">
    <property type="entry name" value="Glu_tRNA_synth_type2"/>
    <property type="match status" value="1"/>
</dbReference>
<evidence type="ECO:0000313" key="17">
    <source>
        <dbReference type="Proteomes" id="UP001152964"/>
    </source>
</evidence>
<dbReference type="Gene3D" id="3.40.30.70">
    <property type="match status" value="1"/>
</dbReference>
<feature type="domain" description="Glutamyl/glutaminyl-tRNA synthetase class Ib catalytic" evidence="13">
    <location>
        <begin position="241"/>
        <end position="546"/>
    </location>
</feature>
<dbReference type="SUPFAM" id="SSF52374">
    <property type="entry name" value="Nucleotidylyl transferase"/>
    <property type="match status" value="1"/>
</dbReference>
<accession>A0ABN8VP90</accession>
<evidence type="ECO:0000256" key="5">
    <source>
        <dbReference type="ARBA" id="ARBA00022598"/>
    </source>
</evidence>
<evidence type="ECO:0000259" key="15">
    <source>
        <dbReference type="Pfam" id="PF20974"/>
    </source>
</evidence>
<evidence type="ECO:0000256" key="6">
    <source>
        <dbReference type="ARBA" id="ARBA00022741"/>
    </source>
</evidence>
<dbReference type="InterPro" id="IPR014729">
    <property type="entry name" value="Rossmann-like_a/b/a_fold"/>
</dbReference>
<feature type="domain" description="tRNA synthetases class I (E and Q) anti-codon binding" evidence="15">
    <location>
        <begin position="649"/>
        <end position="721"/>
    </location>
</feature>
<dbReference type="Gene3D" id="1.10.1160.10">
    <property type="entry name" value="Glutamyl-trna Synthetase, Domain 2"/>
    <property type="match status" value="1"/>
</dbReference>
<sequence length="748" mass="85783">MIGHFFFIKWMQKGRHLKRDCHNRQYYAFLEVKKDTEGIEMPSTLTINGKTSAVAYAELIAARIVNALAPNSIAVEFVDDKKAPAAKLDDATEDVFSKITGKFAAIFDNGKKEEVAKWVKLAQEELVVKNFGKLSQSLETLDTQLNLRTFILGGLKYSAADVACWGALRSNGMCGSIIKNKVDVNVSRWYTLLEMDPIFGEAHEFLTKSLQEVKKNANVGKKKETHKANFEIDLPDAKVGQVVTRFPPEPSGYLHIGHAKAALLNQYFAQAYKGKMIIRFDDTNPSKEKEEFQDSILEDLELLGIKGDRITYSSDYFQEMYDYCVQLIKDGKAYCDDTPTEKMREERMDGIASARRDRSVEENLKIFTEEMKNGTEEGLKNCVRAKIDYEALNKTLRDPVIYRCNLTPHHRTGSTWKIYPTYDFCVPIVDALEGVTHALRTIEYRDRNAQYDWMLQALRLRKVHIWDFARINFVRTLLSKRKLQWMVDKDLVGNWDDPRFPTVRGVRRRGMTVEGLRNFVLSQGPSRNVINLEWNLIWAFNKKVIDPIAPRHTAVVNPVKIHLEGAEAPQEPKIELKPKHKKNPAVGEKKVIYYKDIVVDRDDANVIDVDEEVTLMDWGNVIITKKNDDGSMVAKLHLEGDFKKTKHKLTWLADTKDVVPIDLVDFDHLLTKDKLEEDESFEDFLTPETEFHTDAIADLNVKDMKVGDIVQFERKGYFRLDTLPKDGKPYVFFTIPDGKSVNKYGAKK</sequence>
<dbReference type="Gene3D" id="2.40.240.10">
    <property type="entry name" value="Ribosomal Protein L25, Chain P"/>
    <property type="match status" value="2"/>
</dbReference>
<dbReference type="InterPro" id="IPR011035">
    <property type="entry name" value="Ribosomal_bL25/Gln-tRNA_synth"/>
</dbReference>
<dbReference type="Pfam" id="PF03950">
    <property type="entry name" value="tRNA-synt_1c_C"/>
    <property type="match status" value="1"/>
</dbReference>
<dbReference type="PANTHER" id="PTHR43097">
    <property type="entry name" value="GLUTAMINE-TRNA LIGASE"/>
    <property type="match status" value="1"/>
</dbReference>
<dbReference type="EMBL" id="OX291497">
    <property type="protein sequence ID" value="CAI1979908.1"/>
    <property type="molecule type" value="Genomic_DNA"/>
</dbReference>
<dbReference type="InterPro" id="IPR020056">
    <property type="entry name" value="Rbsml_bL25/Gln-tRNA_synth_N"/>
</dbReference>
<dbReference type="Pfam" id="PF20974">
    <property type="entry name" value="tRNA-synt_1c_C2"/>
    <property type="match status" value="1"/>
</dbReference>
<evidence type="ECO:0000259" key="14">
    <source>
        <dbReference type="Pfam" id="PF03950"/>
    </source>
</evidence>
<dbReference type="PANTHER" id="PTHR43097:SF5">
    <property type="entry name" value="GLUTAMATE--TRNA LIGASE"/>
    <property type="match status" value="1"/>
</dbReference>